<dbReference type="EMBL" id="UINC01176056">
    <property type="protein sequence ID" value="SVD83008.1"/>
    <property type="molecule type" value="Genomic_DNA"/>
</dbReference>
<proteinExistence type="predicted"/>
<accession>A0A382YKG9</accession>
<organism evidence="1">
    <name type="scientific">marine metagenome</name>
    <dbReference type="NCBI Taxonomy" id="408172"/>
    <lineage>
        <taxon>unclassified sequences</taxon>
        <taxon>metagenomes</taxon>
        <taxon>ecological metagenomes</taxon>
    </lineage>
</organism>
<reference evidence="1" key="1">
    <citation type="submission" date="2018-05" db="EMBL/GenBank/DDBJ databases">
        <authorList>
            <person name="Lanie J.A."/>
            <person name="Ng W.-L."/>
            <person name="Kazmierczak K.M."/>
            <person name="Andrzejewski T.M."/>
            <person name="Davidsen T.M."/>
            <person name="Wayne K.J."/>
            <person name="Tettelin H."/>
            <person name="Glass J.I."/>
            <person name="Rusch D."/>
            <person name="Podicherti R."/>
            <person name="Tsui H.-C.T."/>
            <person name="Winkler M.E."/>
        </authorList>
    </citation>
    <scope>NUCLEOTIDE SEQUENCE</scope>
</reference>
<evidence type="ECO:0000313" key="1">
    <source>
        <dbReference type="EMBL" id="SVD83008.1"/>
    </source>
</evidence>
<sequence>RKVIVRPFFRGPNDAFINPCSYYFDPAIQRKPMSYLASSRSGYSPYTIIALSLLSRQEPPRITRNSSSPLRS</sequence>
<protein>
    <submittedName>
        <fullName evidence="1">Uncharacterized protein</fullName>
    </submittedName>
</protein>
<gene>
    <name evidence="1" type="ORF">METZ01_LOCUS435862</name>
</gene>
<name>A0A382YKG9_9ZZZZ</name>
<dbReference type="AlphaFoldDB" id="A0A382YKG9"/>
<feature type="non-terminal residue" evidence="1">
    <location>
        <position position="1"/>
    </location>
</feature>